<feature type="region of interest" description="Disordered" evidence="11">
    <location>
        <begin position="359"/>
        <end position="410"/>
    </location>
</feature>
<dbReference type="EMBL" id="JAPWDV010000002">
    <property type="protein sequence ID" value="KAJ6220544.1"/>
    <property type="molecule type" value="Genomic_DNA"/>
</dbReference>
<evidence type="ECO:0000256" key="6">
    <source>
        <dbReference type="ARBA" id="ARBA00022989"/>
    </source>
</evidence>
<dbReference type="PANTHER" id="PTHR11157">
    <property type="entry name" value="FATTY ACID ACYL TRANSFERASE-RELATED"/>
    <property type="match status" value="1"/>
</dbReference>
<dbReference type="OMA" id="AMEILTH"/>
<organism evidence="12 13">
    <name type="scientific">Blomia tropicalis</name>
    <name type="common">Mite</name>
    <dbReference type="NCBI Taxonomy" id="40697"/>
    <lineage>
        <taxon>Eukaryota</taxon>
        <taxon>Metazoa</taxon>
        <taxon>Ecdysozoa</taxon>
        <taxon>Arthropoda</taxon>
        <taxon>Chelicerata</taxon>
        <taxon>Arachnida</taxon>
        <taxon>Acari</taxon>
        <taxon>Acariformes</taxon>
        <taxon>Sarcoptiformes</taxon>
        <taxon>Astigmata</taxon>
        <taxon>Glycyphagoidea</taxon>
        <taxon>Echimyopodidae</taxon>
        <taxon>Blomia</taxon>
    </lineage>
</organism>
<keyword evidence="4 10" id="KW-0812">Transmembrane</keyword>
<keyword evidence="9 10" id="KW-0275">Fatty acid biosynthesis</keyword>
<evidence type="ECO:0000313" key="12">
    <source>
        <dbReference type="EMBL" id="KAJ6220544.1"/>
    </source>
</evidence>
<evidence type="ECO:0000256" key="7">
    <source>
        <dbReference type="ARBA" id="ARBA00023098"/>
    </source>
</evidence>
<dbReference type="GO" id="GO:0005789">
    <property type="term" value="C:endoplasmic reticulum membrane"/>
    <property type="evidence" value="ECO:0007669"/>
    <property type="project" value="TreeGrafter"/>
</dbReference>
<accession>A0A9Q0M7Y1</accession>
<comment type="subcellular location">
    <subcellularLocation>
        <location evidence="1">Membrane</location>
        <topology evidence="1">Multi-pass membrane protein</topology>
    </subcellularLocation>
</comment>
<feature type="compositionally biased region" description="Low complexity" evidence="11">
    <location>
        <begin position="359"/>
        <end position="378"/>
    </location>
</feature>
<evidence type="ECO:0000256" key="3">
    <source>
        <dbReference type="ARBA" id="ARBA00022679"/>
    </source>
</evidence>
<proteinExistence type="inferred from homology"/>
<feature type="transmembrane region" description="Helical" evidence="10">
    <location>
        <begin position="196"/>
        <end position="215"/>
    </location>
</feature>
<feature type="transmembrane region" description="Helical" evidence="10">
    <location>
        <begin position="288"/>
        <end position="308"/>
    </location>
</feature>
<feature type="transmembrane region" description="Helical" evidence="10">
    <location>
        <begin position="227"/>
        <end position="247"/>
    </location>
</feature>
<evidence type="ECO:0000256" key="5">
    <source>
        <dbReference type="ARBA" id="ARBA00022832"/>
    </source>
</evidence>
<gene>
    <name evidence="12" type="ORF">RDWZM_006356</name>
</gene>
<dbReference type="AlphaFoldDB" id="A0A9Q0M7Y1"/>
<comment type="caution">
    <text evidence="12">The sequence shown here is derived from an EMBL/GenBank/DDBJ whole genome shotgun (WGS) entry which is preliminary data.</text>
</comment>
<dbReference type="Proteomes" id="UP001142055">
    <property type="component" value="Chromosome 2"/>
</dbReference>
<evidence type="ECO:0000256" key="8">
    <source>
        <dbReference type="ARBA" id="ARBA00023136"/>
    </source>
</evidence>
<keyword evidence="2 10" id="KW-0444">Lipid biosynthesis</keyword>
<evidence type="ECO:0000256" key="2">
    <source>
        <dbReference type="ARBA" id="ARBA00022516"/>
    </source>
</evidence>
<dbReference type="EC" id="2.3.1.199" evidence="10"/>
<dbReference type="GO" id="GO:0034625">
    <property type="term" value="P:fatty acid elongation, monounsaturated fatty acid"/>
    <property type="evidence" value="ECO:0007669"/>
    <property type="project" value="TreeGrafter"/>
</dbReference>
<evidence type="ECO:0000256" key="9">
    <source>
        <dbReference type="ARBA" id="ARBA00023160"/>
    </source>
</evidence>
<keyword evidence="6 10" id="KW-1133">Transmembrane helix</keyword>
<keyword evidence="5 10" id="KW-0276">Fatty acid metabolism</keyword>
<protein>
    <recommendedName>
        <fullName evidence="10">Elongation of very long chain fatty acids protein</fullName>
        <ecNumber evidence="10">2.3.1.199</ecNumber>
    </recommendedName>
    <alternativeName>
        <fullName evidence="10">Very-long-chain 3-oxoacyl-CoA synthase</fullName>
    </alternativeName>
</protein>
<dbReference type="PANTHER" id="PTHR11157:SF12">
    <property type="entry name" value="ELONGATION OF VERY LONG CHAIN FATTY ACIDS PROTEIN 4"/>
    <property type="match status" value="1"/>
</dbReference>
<feature type="transmembrane region" description="Helical" evidence="10">
    <location>
        <begin position="115"/>
        <end position="136"/>
    </location>
</feature>
<dbReference type="InterPro" id="IPR002076">
    <property type="entry name" value="ELO_fam"/>
</dbReference>
<evidence type="ECO:0000256" key="10">
    <source>
        <dbReference type="RuleBase" id="RU361115"/>
    </source>
</evidence>
<evidence type="ECO:0000256" key="4">
    <source>
        <dbReference type="ARBA" id="ARBA00022692"/>
    </source>
</evidence>
<dbReference type="GO" id="GO:0030148">
    <property type="term" value="P:sphingolipid biosynthetic process"/>
    <property type="evidence" value="ECO:0007669"/>
    <property type="project" value="TreeGrafter"/>
</dbReference>
<keyword evidence="13" id="KW-1185">Reference proteome</keyword>
<comment type="similarity">
    <text evidence="10">Belongs to the ELO family.</text>
</comment>
<feature type="transmembrane region" description="Helical" evidence="10">
    <location>
        <begin position="259"/>
        <end position="276"/>
    </location>
</feature>
<dbReference type="GO" id="GO:0009922">
    <property type="term" value="F:fatty acid elongase activity"/>
    <property type="evidence" value="ECO:0007669"/>
    <property type="project" value="UniProtKB-EC"/>
</dbReference>
<evidence type="ECO:0000256" key="11">
    <source>
        <dbReference type="SAM" id="MobiDB-lite"/>
    </source>
</evidence>
<feature type="compositionally biased region" description="Basic residues" evidence="11">
    <location>
        <begin position="393"/>
        <end position="410"/>
    </location>
</feature>
<evidence type="ECO:0000256" key="1">
    <source>
        <dbReference type="ARBA" id="ARBA00004141"/>
    </source>
</evidence>
<feature type="transmembrane region" description="Helical" evidence="10">
    <location>
        <begin position="170"/>
        <end position="189"/>
    </location>
</feature>
<keyword evidence="3 10" id="KW-0808">Transferase</keyword>
<dbReference type="GO" id="GO:0034626">
    <property type="term" value="P:fatty acid elongation, polyunsaturated fatty acid"/>
    <property type="evidence" value="ECO:0007669"/>
    <property type="project" value="TreeGrafter"/>
</dbReference>
<dbReference type="GO" id="GO:0042761">
    <property type="term" value="P:very long-chain fatty acid biosynthetic process"/>
    <property type="evidence" value="ECO:0007669"/>
    <property type="project" value="TreeGrafter"/>
</dbReference>
<sequence length="410" mass="47146">MDQVLNNFNFLLDWLNDIHQVANRTMDSSIRLFDFIWTRIGLISDTYHYLDSFSDPKLRQWPLMGSPIEPLVILAFYFLMVHYGQSFVHHKVSKRGGSSSESHYHNRNSFVNRPLFSLILVTYNISMSALNAWISFELLYCGYKRKYNFLCQLVYTKTDDLYERRIAEAIWWYFASKGIELLDTFFIIIKRKQAQLTFLHIYHHSSMFIVWWVGAKFVPGGSALSGALVNCVVHIIMYGYYALSTLGPSMKPFLWWKKYLTILQLIQFTAGVSLGLNSIFTQCPFTRWMQYVFVAYAFSFLILFGNFYRKTYIGGKRNQTSKQQQKQLNKTPTHHDLAAILRATIPSMSSSSTTSVAAVSSSSSSSSPSSSLSMPVVSNRGKRSKQSKMTMAKSKHHHGQIGRKNKIKSS</sequence>
<feature type="transmembrane region" description="Helical" evidence="10">
    <location>
        <begin position="70"/>
        <end position="88"/>
    </location>
</feature>
<evidence type="ECO:0000313" key="13">
    <source>
        <dbReference type="Proteomes" id="UP001142055"/>
    </source>
</evidence>
<keyword evidence="8 10" id="KW-0472">Membrane</keyword>
<dbReference type="GO" id="GO:0019367">
    <property type="term" value="P:fatty acid elongation, saturated fatty acid"/>
    <property type="evidence" value="ECO:0007669"/>
    <property type="project" value="TreeGrafter"/>
</dbReference>
<reference evidence="12" key="1">
    <citation type="submission" date="2022-12" db="EMBL/GenBank/DDBJ databases">
        <title>Genome assemblies of Blomia tropicalis.</title>
        <authorList>
            <person name="Cui Y."/>
        </authorList>
    </citation>
    <scope>NUCLEOTIDE SEQUENCE</scope>
    <source>
        <tissue evidence="12">Adult mites</tissue>
    </source>
</reference>
<name>A0A9Q0M7Y1_BLOTA</name>
<comment type="catalytic activity">
    <reaction evidence="10">
        <text>a very-long-chain acyl-CoA + malonyl-CoA + H(+) = a very-long-chain 3-oxoacyl-CoA + CO2 + CoA</text>
        <dbReference type="Rhea" id="RHEA:32727"/>
        <dbReference type="ChEBI" id="CHEBI:15378"/>
        <dbReference type="ChEBI" id="CHEBI:16526"/>
        <dbReference type="ChEBI" id="CHEBI:57287"/>
        <dbReference type="ChEBI" id="CHEBI:57384"/>
        <dbReference type="ChEBI" id="CHEBI:90725"/>
        <dbReference type="ChEBI" id="CHEBI:90736"/>
        <dbReference type="EC" id="2.3.1.199"/>
    </reaction>
</comment>
<keyword evidence="7 10" id="KW-0443">Lipid metabolism</keyword>
<dbReference type="Pfam" id="PF01151">
    <property type="entry name" value="ELO"/>
    <property type="match status" value="1"/>
</dbReference>